<name>A0ABD2PNU8_9PLAT</name>
<feature type="region of interest" description="Disordered" evidence="1">
    <location>
        <begin position="87"/>
        <end position="212"/>
    </location>
</feature>
<dbReference type="InterPro" id="IPR000095">
    <property type="entry name" value="CRIB_dom"/>
</dbReference>
<evidence type="ECO:0000313" key="4">
    <source>
        <dbReference type="Proteomes" id="UP001626550"/>
    </source>
</evidence>
<comment type="caution">
    <text evidence="3">The sequence shown here is derived from an EMBL/GenBank/DDBJ whole genome shotgun (WGS) entry which is preliminary data.</text>
</comment>
<feature type="non-terminal residue" evidence="3">
    <location>
        <position position="1"/>
    </location>
</feature>
<feature type="domain" description="CRIB" evidence="2">
    <location>
        <begin position="37"/>
        <end position="50"/>
    </location>
</feature>
<dbReference type="Gene3D" id="3.90.810.10">
    <property type="entry name" value="CRIB domain"/>
    <property type="match status" value="1"/>
</dbReference>
<organism evidence="3 4">
    <name type="scientific">Cichlidogyrus casuarinus</name>
    <dbReference type="NCBI Taxonomy" id="1844966"/>
    <lineage>
        <taxon>Eukaryota</taxon>
        <taxon>Metazoa</taxon>
        <taxon>Spiralia</taxon>
        <taxon>Lophotrochozoa</taxon>
        <taxon>Platyhelminthes</taxon>
        <taxon>Monogenea</taxon>
        <taxon>Monopisthocotylea</taxon>
        <taxon>Dactylogyridea</taxon>
        <taxon>Ancyrocephalidae</taxon>
        <taxon>Cichlidogyrus</taxon>
    </lineage>
</organism>
<evidence type="ECO:0000256" key="1">
    <source>
        <dbReference type="SAM" id="MobiDB-lite"/>
    </source>
</evidence>
<keyword evidence="4" id="KW-1185">Reference proteome</keyword>
<sequence length="234" mass="24454">APAPMVASSLKPNKTNESTKKSIFTLRNKKGLSKKDISLPSNFERVQHIGLDNASDLDSMIAQMKQSNMIQDGWEEDFYKMNVDRSMTVSGPVGDVGKLSAPRNGQSIRRAPSQSATAPTVPPRKPMHPRPPPPPGSTLPPPNIPPPRIPQIPSRSPVPPPPACAPPPPPPPPPPPGSIPPPRSIPVSTGGGHAPPPPPPPASSGSGAPTNLLSAIQSFSKSNLKKVSFGSATD</sequence>
<dbReference type="EMBL" id="JBJKFK010004864">
    <property type="protein sequence ID" value="KAL3308688.1"/>
    <property type="molecule type" value="Genomic_DNA"/>
</dbReference>
<feature type="region of interest" description="Disordered" evidence="1">
    <location>
        <begin position="1"/>
        <end position="21"/>
    </location>
</feature>
<reference evidence="3 4" key="1">
    <citation type="submission" date="2024-11" db="EMBL/GenBank/DDBJ databases">
        <title>Adaptive evolution of stress response genes in parasites aligns with host niche diversity.</title>
        <authorList>
            <person name="Hahn C."/>
            <person name="Resl P."/>
        </authorList>
    </citation>
    <scope>NUCLEOTIDE SEQUENCE [LARGE SCALE GENOMIC DNA]</scope>
    <source>
        <strain evidence="3">EGGRZ-B1_66</strain>
        <tissue evidence="3">Body</tissue>
    </source>
</reference>
<gene>
    <name evidence="3" type="ORF">Ciccas_012776</name>
</gene>
<dbReference type="InterPro" id="IPR036936">
    <property type="entry name" value="CRIB_dom_sf"/>
</dbReference>
<protein>
    <recommendedName>
        <fullName evidence="2">CRIB domain-containing protein</fullName>
    </recommendedName>
</protein>
<dbReference type="Proteomes" id="UP001626550">
    <property type="component" value="Unassembled WGS sequence"/>
</dbReference>
<dbReference type="PROSITE" id="PS50108">
    <property type="entry name" value="CRIB"/>
    <property type="match status" value="1"/>
</dbReference>
<feature type="compositionally biased region" description="Pro residues" evidence="1">
    <location>
        <begin position="120"/>
        <end position="184"/>
    </location>
</feature>
<accession>A0ABD2PNU8</accession>
<proteinExistence type="predicted"/>
<evidence type="ECO:0000313" key="3">
    <source>
        <dbReference type="EMBL" id="KAL3308688.1"/>
    </source>
</evidence>
<feature type="compositionally biased region" description="Polar residues" evidence="1">
    <location>
        <begin position="103"/>
        <end position="118"/>
    </location>
</feature>
<dbReference type="AlphaFoldDB" id="A0ABD2PNU8"/>
<evidence type="ECO:0000259" key="2">
    <source>
        <dbReference type="PROSITE" id="PS50108"/>
    </source>
</evidence>